<organism evidence="2 3">
    <name type="scientific">Mycobacterium marseillense</name>
    <dbReference type="NCBI Taxonomy" id="701042"/>
    <lineage>
        <taxon>Bacteria</taxon>
        <taxon>Bacillati</taxon>
        <taxon>Actinomycetota</taxon>
        <taxon>Actinomycetes</taxon>
        <taxon>Mycobacteriales</taxon>
        <taxon>Mycobacteriaceae</taxon>
        <taxon>Mycobacterium</taxon>
        <taxon>Mycobacterium avium complex (MAC)</taxon>
    </lineage>
</organism>
<dbReference type="AlphaFoldDB" id="A0AAC9VSQ5"/>
<dbReference type="RefSeq" id="WP_095576746.1">
    <property type="nucleotide sequence ID" value="NZ_CP023147.1"/>
</dbReference>
<reference evidence="2 3" key="1">
    <citation type="submission" date="2017-08" db="EMBL/GenBank/DDBJ databases">
        <title>Phylogentic analysis of Mycobacterium avium complex whole genomes.</title>
        <authorList>
            <person name="Caverly L.J."/>
            <person name="Spilker T."/>
            <person name="LiPuma J."/>
        </authorList>
    </citation>
    <scope>NUCLEOTIDE SEQUENCE [LARGE SCALE GENOMIC DNA]</scope>
    <source>
        <strain evidence="2 3">FLAC0026</strain>
    </source>
</reference>
<name>A0AAC9VSQ5_9MYCO</name>
<sequence>MRDDNPEQHEPDTAQKSADDIDTQFAQYVRRESEKLSGRTQDPRYPEDVRDIALKLINDALQNDVRRATVTAVLGQCFWEHLPTAGVDEIWALHQQQQDEKTRSEIQNRYYRPFGGHAGNGGELLSAHTGPPPAQWGQGLDVLWATGEPLMIEAGYGCGKTTLAGLLVRAQLFGGDVLGCPVRQLTDGQRILYLAIDRPDQIMRSMARQFSREQLNEIGDRLVFWKGPLPDDAAENERIFVDLCEYHRADFVYVDSLKDAARGLTEDRAAAAYQSTRSALLATGRQLVELHHLAKSGADYGSVWLRAGAGSVLRLSGKPGGTTGALTHDKSPAHRVGPIRLSHHRDTGEIETSTAAPESKVPLEVWVAGHSGGVTLVQAAEYLCGNSERAAQARAKRALDKLTSPTGPLSESKESGQPTRWLARQ</sequence>
<feature type="region of interest" description="Disordered" evidence="1">
    <location>
        <begin position="400"/>
        <end position="425"/>
    </location>
</feature>
<feature type="region of interest" description="Disordered" evidence="1">
    <location>
        <begin position="1"/>
        <end position="21"/>
    </location>
</feature>
<dbReference type="EMBL" id="CP023147">
    <property type="protein sequence ID" value="ASW89583.1"/>
    <property type="molecule type" value="Genomic_DNA"/>
</dbReference>
<proteinExistence type="predicted"/>
<dbReference type="Proteomes" id="UP000216246">
    <property type="component" value="Chromosome"/>
</dbReference>
<dbReference type="Gene3D" id="3.40.50.300">
    <property type="entry name" value="P-loop containing nucleotide triphosphate hydrolases"/>
    <property type="match status" value="1"/>
</dbReference>
<feature type="compositionally biased region" description="Basic and acidic residues" evidence="1">
    <location>
        <begin position="1"/>
        <end position="19"/>
    </location>
</feature>
<gene>
    <name evidence="2" type="ORF">CKJ54_06550</name>
</gene>
<evidence type="ECO:0000256" key="1">
    <source>
        <dbReference type="SAM" id="MobiDB-lite"/>
    </source>
</evidence>
<dbReference type="KEGG" id="mmal:CKJ54_06550"/>
<evidence type="ECO:0000313" key="2">
    <source>
        <dbReference type="EMBL" id="ASW89583.1"/>
    </source>
</evidence>
<dbReference type="InterPro" id="IPR027417">
    <property type="entry name" value="P-loop_NTPase"/>
</dbReference>
<dbReference type="SUPFAM" id="SSF52540">
    <property type="entry name" value="P-loop containing nucleoside triphosphate hydrolases"/>
    <property type="match status" value="1"/>
</dbReference>
<accession>A0AAC9VSQ5</accession>
<dbReference type="Pfam" id="PF13481">
    <property type="entry name" value="AAA_25"/>
    <property type="match status" value="1"/>
</dbReference>
<protein>
    <submittedName>
        <fullName evidence="2">Uncharacterized protein</fullName>
    </submittedName>
</protein>
<evidence type="ECO:0000313" key="3">
    <source>
        <dbReference type="Proteomes" id="UP000216246"/>
    </source>
</evidence>